<dbReference type="AlphaFoldDB" id="A0AAD9CTC2"/>
<dbReference type="PROSITE" id="PS51186">
    <property type="entry name" value="GNAT"/>
    <property type="match status" value="1"/>
</dbReference>
<dbReference type="EMBL" id="JAODAN010000011">
    <property type="protein sequence ID" value="KAK1921125.1"/>
    <property type="molecule type" value="Genomic_DNA"/>
</dbReference>
<dbReference type="PANTHER" id="PTHR42791:SF1">
    <property type="entry name" value="N-ACETYLTRANSFERASE DOMAIN-CONTAINING PROTEIN"/>
    <property type="match status" value="1"/>
</dbReference>
<keyword evidence="3" id="KW-1185">Reference proteome</keyword>
<comment type="caution">
    <text evidence="2">The sequence shown here is derived from an EMBL/GenBank/DDBJ whole genome shotgun (WGS) entry which is preliminary data.</text>
</comment>
<dbReference type="InterPro" id="IPR016181">
    <property type="entry name" value="Acyl_CoA_acyltransferase"/>
</dbReference>
<gene>
    <name evidence="2" type="ORF">DB88DRAFT_89412</name>
</gene>
<dbReference type="SUPFAM" id="SSF55729">
    <property type="entry name" value="Acyl-CoA N-acyltransferases (Nat)"/>
    <property type="match status" value="1"/>
</dbReference>
<protein>
    <recommendedName>
        <fullName evidence="1">N-acetyltransferase domain-containing protein</fullName>
    </recommendedName>
</protein>
<dbReference type="InterPro" id="IPR052523">
    <property type="entry name" value="Trichothecene_AcTrans"/>
</dbReference>
<name>A0AAD9CTC2_PAPLA</name>
<dbReference type="Gene3D" id="3.40.630.30">
    <property type="match status" value="1"/>
</dbReference>
<feature type="domain" description="N-acetyltransferase" evidence="1">
    <location>
        <begin position="146"/>
        <end position="221"/>
    </location>
</feature>
<dbReference type="GO" id="GO:0016747">
    <property type="term" value="F:acyltransferase activity, transferring groups other than amino-acyl groups"/>
    <property type="evidence" value="ECO:0007669"/>
    <property type="project" value="InterPro"/>
</dbReference>
<dbReference type="PANTHER" id="PTHR42791">
    <property type="entry name" value="GNAT FAMILY ACETYLTRANSFERASE"/>
    <property type="match status" value="1"/>
</dbReference>
<organism evidence="2 3">
    <name type="scientific">Papiliotrema laurentii</name>
    <name type="common">Cryptococcus laurentii</name>
    <dbReference type="NCBI Taxonomy" id="5418"/>
    <lineage>
        <taxon>Eukaryota</taxon>
        <taxon>Fungi</taxon>
        <taxon>Dikarya</taxon>
        <taxon>Basidiomycota</taxon>
        <taxon>Agaricomycotina</taxon>
        <taxon>Tremellomycetes</taxon>
        <taxon>Tremellales</taxon>
        <taxon>Rhynchogastremaceae</taxon>
        <taxon>Papiliotrema</taxon>
    </lineage>
</organism>
<sequence>MTHLTQPKAYMQGEKTSVRRINVDDPQDFEQAVQVMIASFSIMPTWSKLYRYDRDPRARAKVLYYLRAIAQVGEIWATEGPDGMIESVIGFNPPGKVYSDATTTTADNDAFLVTLGEDRAEPRPGRVTFESAEHDLDYVLRSSWNITLIGTLPESAGKGLGRTLVRLVLDRADREGEGVWVPTTYAERKRFYEKMGFVLVETVELTNDLGDPASEFILYRPPVVHA</sequence>
<proteinExistence type="predicted"/>
<dbReference type="InterPro" id="IPR000182">
    <property type="entry name" value="GNAT_dom"/>
</dbReference>
<reference evidence="2" key="1">
    <citation type="submission" date="2023-02" db="EMBL/GenBank/DDBJ databases">
        <title>Identification and recombinant expression of a fungal hydrolase from Papiliotrema laurentii that hydrolyzes apple cutin and clears colloidal polyester polyurethane.</title>
        <authorList>
            <consortium name="DOE Joint Genome Institute"/>
            <person name="Roman V.A."/>
            <person name="Bojanowski C."/>
            <person name="Crable B.R."/>
            <person name="Wagner D.N."/>
            <person name="Hung C.S."/>
            <person name="Nadeau L.J."/>
            <person name="Schratz L."/>
            <person name="Haridas S."/>
            <person name="Pangilinan J."/>
            <person name="Lipzen A."/>
            <person name="Na H."/>
            <person name="Yan M."/>
            <person name="Ng V."/>
            <person name="Grigoriev I.V."/>
            <person name="Spatafora J.W."/>
            <person name="Barlow D."/>
            <person name="Biffinger J."/>
            <person name="Kelley-Loughnane N."/>
            <person name="Varaljay V.A."/>
            <person name="Crookes-Goodson W.J."/>
        </authorList>
    </citation>
    <scope>NUCLEOTIDE SEQUENCE</scope>
    <source>
        <strain evidence="2">5307AH</strain>
    </source>
</reference>
<evidence type="ECO:0000313" key="2">
    <source>
        <dbReference type="EMBL" id="KAK1921125.1"/>
    </source>
</evidence>
<evidence type="ECO:0000259" key="1">
    <source>
        <dbReference type="PROSITE" id="PS51186"/>
    </source>
</evidence>
<evidence type="ECO:0000313" key="3">
    <source>
        <dbReference type="Proteomes" id="UP001182556"/>
    </source>
</evidence>
<dbReference type="CDD" id="cd04301">
    <property type="entry name" value="NAT_SF"/>
    <property type="match status" value="1"/>
</dbReference>
<dbReference type="Pfam" id="PF13508">
    <property type="entry name" value="Acetyltransf_7"/>
    <property type="match status" value="1"/>
</dbReference>
<dbReference type="Proteomes" id="UP001182556">
    <property type="component" value="Unassembled WGS sequence"/>
</dbReference>
<accession>A0AAD9CTC2</accession>